<evidence type="ECO:0000313" key="2">
    <source>
        <dbReference type="Proteomes" id="UP000527315"/>
    </source>
</evidence>
<organism evidence="1 2">
    <name type="scientific">Candidatus Iainarchaeum sp</name>
    <dbReference type="NCBI Taxonomy" id="3101447"/>
    <lineage>
        <taxon>Archaea</taxon>
        <taxon>Candidatus Iainarchaeota</taxon>
        <taxon>Candidatus Iainarchaeia</taxon>
        <taxon>Candidatus Iainarchaeales</taxon>
        <taxon>Candidatus Iainarchaeaceae</taxon>
        <taxon>Candidatus Iainarchaeum</taxon>
    </lineage>
</organism>
<comment type="caution">
    <text evidence="1">The sequence shown here is derived from an EMBL/GenBank/DDBJ whole genome shotgun (WGS) entry which is preliminary data.</text>
</comment>
<proteinExistence type="predicted"/>
<feature type="non-terminal residue" evidence="1">
    <location>
        <position position="1"/>
    </location>
</feature>
<gene>
    <name evidence="1" type="ORF">HA227_01220</name>
</gene>
<protein>
    <submittedName>
        <fullName evidence="1">Uncharacterized protein</fullName>
    </submittedName>
</protein>
<name>A0A7J4KUA8_9ARCH</name>
<accession>A0A7J4KUA8</accession>
<dbReference type="EMBL" id="DUFJ01000030">
    <property type="protein sequence ID" value="HIH32850.1"/>
    <property type="molecule type" value="Genomic_DNA"/>
</dbReference>
<dbReference type="Proteomes" id="UP000527315">
    <property type="component" value="Unassembled WGS sequence"/>
</dbReference>
<sequence length="57" mass="6107">GETQSVTGSGTGGSSLKLLKLSTPSEPESIAEVLKGVVDKKYCVKEESGKFEVYWNK</sequence>
<evidence type="ECO:0000313" key="1">
    <source>
        <dbReference type="EMBL" id="HIH32850.1"/>
    </source>
</evidence>
<reference evidence="2" key="1">
    <citation type="journal article" date="2020" name="bioRxiv">
        <title>A rank-normalized archaeal taxonomy based on genome phylogeny resolves widespread incomplete and uneven classifications.</title>
        <authorList>
            <person name="Rinke C."/>
            <person name="Chuvochina M."/>
            <person name="Mussig A.J."/>
            <person name="Chaumeil P.-A."/>
            <person name="Waite D.W."/>
            <person name="Whitman W.B."/>
            <person name="Parks D.H."/>
            <person name="Hugenholtz P."/>
        </authorList>
    </citation>
    <scope>NUCLEOTIDE SEQUENCE [LARGE SCALE GENOMIC DNA]</scope>
</reference>
<dbReference type="AlphaFoldDB" id="A0A7J4KUA8"/>